<comment type="catalytic activity">
    <reaction evidence="5">
        <text>2-oxosuccinamate + H2O = oxaloacetate + NH4(+)</text>
        <dbReference type="Rhea" id="RHEA:59412"/>
        <dbReference type="ChEBI" id="CHEBI:15377"/>
        <dbReference type="ChEBI" id="CHEBI:16452"/>
        <dbReference type="ChEBI" id="CHEBI:28938"/>
        <dbReference type="ChEBI" id="CHEBI:57735"/>
        <dbReference type="EC" id="3.5.1.3"/>
    </reaction>
    <physiologicalReaction direction="left-to-right" evidence="5">
        <dbReference type="Rhea" id="RHEA:59413"/>
    </physiologicalReaction>
</comment>
<dbReference type="InterPro" id="IPR045254">
    <property type="entry name" value="Nit1/2_C-N_Hydrolase"/>
</dbReference>
<dbReference type="InterPro" id="IPR003010">
    <property type="entry name" value="C-N_Hydrolase"/>
</dbReference>
<keyword evidence="8" id="KW-1185">Reference proteome</keyword>
<gene>
    <name evidence="7" type="ORF">DPMN_055209</name>
</gene>
<evidence type="ECO:0000313" key="8">
    <source>
        <dbReference type="Proteomes" id="UP000828390"/>
    </source>
</evidence>
<comment type="caution">
    <text evidence="7">The sequence shown here is derived from an EMBL/GenBank/DDBJ whole genome shotgun (WGS) entry which is preliminary data.</text>
</comment>
<dbReference type="EC" id="3.5.1.3" evidence="3"/>
<dbReference type="GO" id="GO:0006107">
    <property type="term" value="P:oxaloacetate metabolic process"/>
    <property type="evidence" value="ECO:0007669"/>
    <property type="project" value="TreeGrafter"/>
</dbReference>
<dbReference type="GO" id="GO:0005739">
    <property type="term" value="C:mitochondrion"/>
    <property type="evidence" value="ECO:0007669"/>
    <property type="project" value="TreeGrafter"/>
</dbReference>
<feature type="domain" description="CN hydrolase" evidence="6">
    <location>
        <begin position="5"/>
        <end position="251"/>
    </location>
</feature>
<name>A0A9D4CQC7_DREPO</name>
<dbReference type="GO" id="GO:0006528">
    <property type="term" value="P:asparagine metabolic process"/>
    <property type="evidence" value="ECO:0007669"/>
    <property type="project" value="TreeGrafter"/>
</dbReference>
<dbReference type="EMBL" id="JAIWYP010000012">
    <property type="protein sequence ID" value="KAH3729242.1"/>
    <property type="molecule type" value="Genomic_DNA"/>
</dbReference>
<dbReference type="Pfam" id="PF00795">
    <property type="entry name" value="CN_hydrolase"/>
    <property type="match status" value="1"/>
</dbReference>
<dbReference type="PANTHER" id="PTHR23088">
    <property type="entry name" value="NITRILASE-RELATED"/>
    <property type="match status" value="1"/>
</dbReference>
<evidence type="ECO:0000256" key="1">
    <source>
        <dbReference type="ARBA" id="ARBA00022801"/>
    </source>
</evidence>
<proteinExistence type="predicted"/>
<evidence type="ECO:0000259" key="6">
    <source>
        <dbReference type="PROSITE" id="PS50263"/>
    </source>
</evidence>
<comment type="catalytic activity">
    <reaction evidence="2">
        <text>2-oxoglutaramate + H2O = 2-oxoglutarate + NH4(+)</text>
        <dbReference type="Rhea" id="RHEA:32963"/>
        <dbReference type="ChEBI" id="CHEBI:15377"/>
        <dbReference type="ChEBI" id="CHEBI:16769"/>
        <dbReference type="ChEBI" id="CHEBI:16810"/>
        <dbReference type="ChEBI" id="CHEBI:28938"/>
        <dbReference type="EC" id="3.5.1.3"/>
    </reaction>
    <physiologicalReaction direction="left-to-right" evidence="2">
        <dbReference type="Rhea" id="RHEA:32964"/>
    </physiologicalReaction>
</comment>
<reference evidence="7" key="1">
    <citation type="journal article" date="2019" name="bioRxiv">
        <title>The Genome of the Zebra Mussel, Dreissena polymorpha: A Resource for Invasive Species Research.</title>
        <authorList>
            <person name="McCartney M.A."/>
            <person name="Auch B."/>
            <person name="Kono T."/>
            <person name="Mallez S."/>
            <person name="Zhang Y."/>
            <person name="Obille A."/>
            <person name="Becker A."/>
            <person name="Abrahante J.E."/>
            <person name="Garbe J."/>
            <person name="Badalamenti J.P."/>
            <person name="Herman A."/>
            <person name="Mangelson H."/>
            <person name="Liachko I."/>
            <person name="Sullivan S."/>
            <person name="Sone E.D."/>
            <person name="Koren S."/>
            <person name="Silverstein K.A.T."/>
            <person name="Beckman K.B."/>
            <person name="Gohl D.M."/>
        </authorList>
    </citation>
    <scope>NUCLEOTIDE SEQUENCE</scope>
    <source>
        <strain evidence="7">Duluth1</strain>
        <tissue evidence="7">Whole animal</tissue>
    </source>
</reference>
<organism evidence="7 8">
    <name type="scientific">Dreissena polymorpha</name>
    <name type="common">Zebra mussel</name>
    <name type="synonym">Mytilus polymorpha</name>
    <dbReference type="NCBI Taxonomy" id="45954"/>
    <lineage>
        <taxon>Eukaryota</taxon>
        <taxon>Metazoa</taxon>
        <taxon>Spiralia</taxon>
        <taxon>Lophotrochozoa</taxon>
        <taxon>Mollusca</taxon>
        <taxon>Bivalvia</taxon>
        <taxon>Autobranchia</taxon>
        <taxon>Heteroconchia</taxon>
        <taxon>Euheterodonta</taxon>
        <taxon>Imparidentia</taxon>
        <taxon>Neoheterodontei</taxon>
        <taxon>Myida</taxon>
        <taxon>Dreissenoidea</taxon>
        <taxon>Dreissenidae</taxon>
        <taxon>Dreissena</taxon>
    </lineage>
</organism>
<evidence type="ECO:0000256" key="4">
    <source>
        <dbReference type="ARBA" id="ARBA00041576"/>
    </source>
</evidence>
<keyword evidence="1" id="KW-0378">Hydrolase</keyword>
<evidence type="ECO:0000256" key="2">
    <source>
        <dbReference type="ARBA" id="ARBA00036637"/>
    </source>
</evidence>
<dbReference type="InterPro" id="IPR036526">
    <property type="entry name" value="C-N_Hydrolase_sf"/>
</dbReference>
<dbReference type="GO" id="GO:0050152">
    <property type="term" value="F:omega-amidase activity"/>
    <property type="evidence" value="ECO:0007669"/>
    <property type="project" value="UniProtKB-EC"/>
</dbReference>
<dbReference type="SUPFAM" id="SSF56317">
    <property type="entry name" value="Carbon-nitrogen hydrolase"/>
    <property type="match status" value="1"/>
</dbReference>
<accession>A0A9D4CQC7</accession>
<sequence>MASKFRLALIQLYVEKFRPNNLARASRLIAQAASNGAAVVVLPEFFTCWCDPKYFIENKEQLDGPTNRMLSQAARDNRVFLFGGTFPEAIPDSEMLYNTCQIFNPRGDLVGMFRKLHLFDVDLGPRMKITESEMMVPGKSLTVVDTGFCRTGFGVCVDLRYPELARLYAKRGVDLMTYMGGFSLTTGPHHLQVLQRARAIDNQIYVANVGPASNHDAPYVTYGHSAVADPWGRIIGETGSDEDIVYADIDLDLIADTRRRLPVDHMRRDDLFETRDLTGEQT</sequence>
<dbReference type="OrthoDB" id="10250282at2759"/>
<dbReference type="PANTHER" id="PTHR23088:SF30">
    <property type="entry name" value="OMEGA-AMIDASE NIT2"/>
    <property type="match status" value="1"/>
</dbReference>
<evidence type="ECO:0000256" key="3">
    <source>
        <dbReference type="ARBA" id="ARBA00039118"/>
    </source>
</evidence>
<dbReference type="GO" id="GO:0006541">
    <property type="term" value="P:glutamine metabolic process"/>
    <property type="evidence" value="ECO:0007669"/>
    <property type="project" value="TreeGrafter"/>
</dbReference>
<dbReference type="PROSITE" id="PS50263">
    <property type="entry name" value="CN_HYDROLASE"/>
    <property type="match status" value="1"/>
</dbReference>
<dbReference type="CDD" id="cd07572">
    <property type="entry name" value="nit"/>
    <property type="match status" value="1"/>
</dbReference>
<dbReference type="Gene3D" id="3.60.110.10">
    <property type="entry name" value="Carbon-nitrogen hydrolase"/>
    <property type="match status" value="1"/>
</dbReference>
<evidence type="ECO:0000256" key="5">
    <source>
        <dbReference type="ARBA" id="ARBA00048745"/>
    </source>
</evidence>
<dbReference type="AlphaFoldDB" id="A0A9D4CQC7"/>
<evidence type="ECO:0000313" key="7">
    <source>
        <dbReference type="EMBL" id="KAH3729242.1"/>
    </source>
</evidence>
<dbReference type="Proteomes" id="UP000828390">
    <property type="component" value="Unassembled WGS sequence"/>
</dbReference>
<protein>
    <recommendedName>
        <fullName evidence="3">omega-amidase</fullName>
        <ecNumber evidence="3">3.5.1.3</ecNumber>
    </recommendedName>
    <alternativeName>
        <fullName evidence="4">Nitrilase homolog 2</fullName>
    </alternativeName>
</protein>
<reference evidence="7" key="2">
    <citation type="submission" date="2020-11" db="EMBL/GenBank/DDBJ databases">
        <authorList>
            <person name="McCartney M.A."/>
            <person name="Auch B."/>
            <person name="Kono T."/>
            <person name="Mallez S."/>
            <person name="Becker A."/>
            <person name="Gohl D.M."/>
            <person name="Silverstein K.A.T."/>
            <person name="Koren S."/>
            <person name="Bechman K.B."/>
            <person name="Herman A."/>
            <person name="Abrahante J.E."/>
            <person name="Garbe J."/>
        </authorList>
    </citation>
    <scope>NUCLEOTIDE SEQUENCE</scope>
    <source>
        <strain evidence="7">Duluth1</strain>
        <tissue evidence="7">Whole animal</tissue>
    </source>
</reference>